<evidence type="ECO:0000313" key="3">
    <source>
        <dbReference type="Proteomes" id="UP001596266"/>
    </source>
</evidence>
<feature type="compositionally biased region" description="Acidic residues" evidence="1">
    <location>
        <begin position="289"/>
        <end position="304"/>
    </location>
</feature>
<comment type="caution">
    <text evidence="2">The sequence shown here is derived from an EMBL/GenBank/DDBJ whole genome shotgun (WGS) entry which is preliminary data.</text>
</comment>
<gene>
    <name evidence="2" type="ORF">ACFP57_10600</name>
</gene>
<feature type="region of interest" description="Disordered" evidence="1">
    <location>
        <begin position="276"/>
        <end position="304"/>
    </location>
</feature>
<feature type="region of interest" description="Disordered" evidence="1">
    <location>
        <begin position="317"/>
        <end position="358"/>
    </location>
</feature>
<name>A0ABW1X269_9ACTN</name>
<feature type="compositionally biased region" description="Basic and acidic residues" evidence="1">
    <location>
        <begin position="342"/>
        <end position="358"/>
    </location>
</feature>
<sequence length="441" mass="45501">MLDHELDDIEITGGNVSRQKDDNQAVEYDSAADHSIIENVLKAIGPLLATAAVKAATTRDKTSATVAGVRAAAVSDDSSEVSIPLAEQARAKVQPLAEQAKERIQPLAAQAKDQGQALAAQAKDQGQTLAAQAKDRGQTLAGQAKDQGVHLTELLAPLAAVAAAQAGQAKDLAVPLAQSAQERVQPAVDTARARVTDDLVPSLLDLLHQAEAHPAVSEATSRGKATVAALKGEIAVPEPEAKGSAAARVAKVAAAGAVLAAVAVAVRTFLGSKDDEWTAHQPSSAYVPGDEDVTLDEAETEPTSDVDLAEAGAAAVDENASTVPADRSASGASPDQPAAPLEETKVDHSSVEETEREAVMADEGGITDDSETVAEDVNALNEYGEGAYVGDEAPAGYVIKGNERSMKYHTPGSTGYDRTIPDVWFSSVEAAEKAGFSQAQR</sequence>
<accession>A0ABW1X269</accession>
<dbReference type="EMBL" id="JBHSUA010000020">
    <property type="protein sequence ID" value="MFC6397426.1"/>
    <property type="molecule type" value="Genomic_DNA"/>
</dbReference>
<dbReference type="RefSeq" id="WP_343885715.1">
    <property type="nucleotide sequence ID" value="NZ_BAAAKI010000010.1"/>
</dbReference>
<evidence type="ECO:0000313" key="2">
    <source>
        <dbReference type="EMBL" id="MFC6397426.1"/>
    </source>
</evidence>
<proteinExistence type="predicted"/>
<organism evidence="2 3">
    <name type="scientific">Luteococcus sanguinis</name>
    <dbReference type="NCBI Taxonomy" id="174038"/>
    <lineage>
        <taxon>Bacteria</taxon>
        <taxon>Bacillati</taxon>
        <taxon>Actinomycetota</taxon>
        <taxon>Actinomycetes</taxon>
        <taxon>Propionibacteriales</taxon>
        <taxon>Propionibacteriaceae</taxon>
        <taxon>Luteococcus</taxon>
    </lineage>
</organism>
<keyword evidence="3" id="KW-1185">Reference proteome</keyword>
<reference evidence="3" key="1">
    <citation type="journal article" date="2019" name="Int. J. Syst. Evol. Microbiol.">
        <title>The Global Catalogue of Microorganisms (GCM) 10K type strain sequencing project: providing services to taxonomists for standard genome sequencing and annotation.</title>
        <authorList>
            <consortium name="The Broad Institute Genomics Platform"/>
            <consortium name="The Broad Institute Genome Sequencing Center for Infectious Disease"/>
            <person name="Wu L."/>
            <person name="Ma J."/>
        </authorList>
    </citation>
    <scope>NUCLEOTIDE SEQUENCE [LARGE SCALE GENOMIC DNA]</scope>
    <source>
        <strain evidence="3">CGMCC 1.15277</strain>
    </source>
</reference>
<protein>
    <submittedName>
        <fullName evidence="2">Uncharacterized protein</fullName>
    </submittedName>
</protein>
<evidence type="ECO:0000256" key="1">
    <source>
        <dbReference type="SAM" id="MobiDB-lite"/>
    </source>
</evidence>
<dbReference type="Proteomes" id="UP001596266">
    <property type="component" value="Unassembled WGS sequence"/>
</dbReference>